<dbReference type="GO" id="GO:0016887">
    <property type="term" value="F:ATP hydrolysis activity"/>
    <property type="evidence" value="ECO:0007669"/>
    <property type="project" value="InterPro"/>
</dbReference>
<accession>A0A2M7E713</accession>
<evidence type="ECO:0000259" key="9">
    <source>
        <dbReference type="PROSITE" id="PS50893"/>
    </source>
</evidence>
<dbReference type="PANTHER" id="PTHR43553:SF24">
    <property type="entry name" value="ENERGY-COUPLING FACTOR TRANSPORTER ATP-BINDING PROTEIN ECFA1"/>
    <property type="match status" value="1"/>
</dbReference>
<dbReference type="PANTHER" id="PTHR43553">
    <property type="entry name" value="HEAVY METAL TRANSPORTER"/>
    <property type="match status" value="1"/>
</dbReference>
<dbReference type="SUPFAM" id="SSF52540">
    <property type="entry name" value="P-loop containing nucleoside triphosphate hydrolases"/>
    <property type="match status" value="1"/>
</dbReference>
<dbReference type="InterPro" id="IPR050095">
    <property type="entry name" value="ECF_ABC_transporter_ATP-bd"/>
</dbReference>
<dbReference type="GO" id="GO:0005524">
    <property type="term" value="F:ATP binding"/>
    <property type="evidence" value="ECO:0007669"/>
    <property type="project" value="UniProtKB-KW"/>
</dbReference>
<dbReference type="CDD" id="cd03225">
    <property type="entry name" value="ABC_cobalt_CbiO_domain1"/>
    <property type="match status" value="1"/>
</dbReference>
<keyword evidence="4" id="KW-1003">Cell membrane</keyword>
<evidence type="ECO:0000256" key="8">
    <source>
        <dbReference type="ARBA" id="ARBA00023136"/>
    </source>
</evidence>
<keyword evidence="5" id="KW-0547">Nucleotide-binding</keyword>
<keyword evidence="6 10" id="KW-0067">ATP-binding</keyword>
<dbReference type="AlphaFoldDB" id="A0A2M7E713"/>
<dbReference type="Gene3D" id="3.40.50.300">
    <property type="entry name" value="P-loop containing nucleotide triphosphate hydrolases"/>
    <property type="match status" value="1"/>
</dbReference>
<proteinExistence type="inferred from homology"/>
<evidence type="ECO:0000256" key="1">
    <source>
        <dbReference type="ARBA" id="ARBA00004236"/>
    </source>
</evidence>
<comment type="subcellular location">
    <subcellularLocation>
        <location evidence="1">Cell membrane</location>
    </subcellularLocation>
</comment>
<keyword evidence="7" id="KW-1278">Translocase</keyword>
<dbReference type="Pfam" id="PF00005">
    <property type="entry name" value="ABC_tran"/>
    <property type="match status" value="1"/>
</dbReference>
<name>A0A2M7E713_9BACT</name>
<comment type="similarity">
    <text evidence="2">Belongs to the ABC transporter superfamily.</text>
</comment>
<reference evidence="11" key="1">
    <citation type="submission" date="2017-09" db="EMBL/GenBank/DDBJ databases">
        <title>Depth-based differentiation of microbial function through sediment-hosted aquifers and enrichment of novel symbionts in the deep terrestrial subsurface.</title>
        <authorList>
            <person name="Probst A.J."/>
            <person name="Ladd B."/>
            <person name="Jarett J.K."/>
            <person name="Geller-Mcgrath D.E."/>
            <person name="Sieber C.M.K."/>
            <person name="Emerson J.B."/>
            <person name="Anantharaman K."/>
            <person name="Thomas B.C."/>
            <person name="Malmstrom R."/>
            <person name="Stieglmeier M."/>
            <person name="Klingl A."/>
            <person name="Woyke T."/>
            <person name="Ryan C.M."/>
            <person name="Banfield J.F."/>
        </authorList>
    </citation>
    <scope>NUCLEOTIDE SEQUENCE [LARGE SCALE GENOMIC DNA]</scope>
</reference>
<dbReference type="InterPro" id="IPR003439">
    <property type="entry name" value="ABC_transporter-like_ATP-bd"/>
</dbReference>
<organism evidence="10 11">
    <name type="scientific">bacterium (Candidatus Ratteibacteria) CG01_land_8_20_14_3_00_40_19</name>
    <dbReference type="NCBI Taxonomy" id="2014290"/>
    <lineage>
        <taxon>Bacteria</taxon>
        <taxon>Candidatus Ratteibacteria</taxon>
    </lineage>
</organism>
<comment type="caution">
    <text evidence="10">The sequence shown here is derived from an EMBL/GenBank/DDBJ whole genome shotgun (WGS) entry which is preliminary data.</text>
</comment>
<evidence type="ECO:0000256" key="2">
    <source>
        <dbReference type="ARBA" id="ARBA00005417"/>
    </source>
</evidence>
<evidence type="ECO:0000256" key="7">
    <source>
        <dbReference type="ARBA" id="ARBA00022967"/>
    </source>
</evidence>
<evidence type="ECO:0000313" key="11">
    <source>
        <dbReference type="Proteomes" id="UP000228886"/>
    </source>
</evidence>
<evidence type="ECO:0000256" key="5">
    <source>
        <dbReference type="ARBA" id="ARBA00022741"/>
    </source>
</evidence>
<sequence length="240" mass="26496">MKEIINIKGLEYTYPDGTTALCGIDLTVSEGESIGLIGPNGAGKSTLLLHLNGILRGKGQVKVLGLEIDDENLMSIRSKVGLVFQDPEDQLFMPTVFDNVAFGPINTGLEKCKVEDSVKKALEEVEMEEFSLRYAHHLSFGEKKRIALATVLSMNLELLVLDEPTSNLDPRARRHLIKLLTGFRVTKIVAGHDLEMILDICHRVVLLDKGKIITNGEPKEILSDKSLMETHGLEIPLSIL</sequence>
<keyword evidence="8" id="KW-0472">Membrane</keyword>
<evidence type="ECO:0000256" key="4">
    <source>
        <dbReference type="ARBA" id="ARBA00022475"/>
    </source>
</evidence>
<evidence type="ECO:0000256" key="6">
    <source>
        <dbReference type="ARBA" id="ARBA00022840"/>
    </source>
</evidence>
<keyword evidence="3" id="KW-0813">Transport</keyword>
<dbReference type="InterPro" id="IPR003593">
    <property type="entry name" value="AAA+_ATPase"/>
</dbReference>
<evidence type="ECO:0000313" key="10">
    <source>
        <dbReference type="EMBL" id="PIV63503.1"/>
    </source>
</evidence>
<gene>
    <name evidence="10" type="ORF">COS11_07100</name>
</gene>
<dbReference type="PROSITE" id="PS00211">
    <property type="entry name" value="ABC_TRANSPORTER_1"/>
    <property type="match status" value="1"/>
</dbReference>
<feature type="domain" description="ABC transporter" evidence="9">
    <location>
        <begin position="5"/>
        <end position="234"/>
    </location>
</feature>
<dbReference type="EMBL" id="PETL01000339">
    <property type="protein sequence ID" value="PIV63503.1"/>
    <property type="molecule type" value="Genomic_DNA"/>
</dbReference>
<dbReference type="SMART" id="SM00382">
    <property type="entry name" value="AAA"/>
    <property type="match status" value="1"/>
</dbReference>
<dbReference type="InterPro" id="IPR027417">
    <property type="entry name" value="P-loop_NTPase"/>
</dbReference>
<dbReference type="PROSITE" id="PS50893">
    <property type="entry name" value="ABC_TRANSPORTER_2"/>
    <property type="match status" value="1"/>
</dbReference>
<dbReference type="InterPro" id="IPR017871">
    <property type="entry name" value="ABC_transporter-like_CS"/>
</dbReference>
<protein>
    <submittedName>
        <fullName evidence="10">Cobalt ABC transporter ATP-binding protein</fullName>
    </submittedName>
</protein>
<evidence type="ECO:0000256" key="3">
    <source>
        <dbReference type="ARBA" id="ARBA00022448"/>
    </source>
</evidence>
<dbReference type="InterPro" id="IPR015856">
    <property type="entry name" value="ABC_transpr_CbiO/EcfA_su"/>
</dbReference>
<dbReference type="GO" id="GO:0043190">
    <property type="term" value="C:ATP-binding cassette (ABC) transporter complex"/>
    <property type="evidence" value="ECO:0007669"/>
    <property type="project" value="TreeGrafter"/>
</dbReference>
<dbReference type="Proteomes" id="UP000228886">
    <property type="component" value="Unassembled WGS sequence"/>
</dbReference>
<dbReference type="FunFam" id="3.40.50.300:FF:000224">
    <property type="entry name" value="Energy-coupling factor transporter ATP-binding protein EcfA"/>
    <property type="match status" value="1"/>
</dbReference>
<dbReference type="GO" id="GO:0042626">
    <property type="term" value="F:ATPase-coupled transmembrane transporter activity"/>
    <property type="evidence" value="ECO:0007669"/>
    <property type="project" value="TreeGrafter"/>
</dbReference>